<comment type="caution">
    <text evidence="10">The sequence shown here is derived from an EMBL/GenBank/DDBJ whole genome shotgun (WGS) entry which is preliminary data.</text>
</comment>
<dbReference type="InterPro" id="IPR011989">
    <property type="entry name" value="ARM-like"/>
</dbReference>
<keyword evidence="4" id="KW-0813">Transport</keyword>
<keyword evidence="11" id="KW-1185">Reference proteome</keyword>
<comment type="subcellular location">
    <subcellularLocation>
        <location evidence="2">Cytoplasm</location>
    </subcellularLocation>
    <subcellularLocation>
        <location evidence="1">Nucleus</location>
    </subcellularLocation>
</comment>
<proteinExistence type="inferred from homology"/>
<dbReference type="Pfam" id="PF08506">
    <property type="entry name" value="Cse1"/>
    <property type="match status" value="1"/>
</dbReference>
<evidence type="ECO:0000256" key="4">
    <source>
        <dbReference type="ARBA" id="ARBA00022448"/>
    </source>
</evidence>
<dbReference type="AlphaFoldDB" id="A0A9N8DN34"/>
<dbReference type="InterPro" id="IPR001494">
    <property type="entry name" value="Importin-beta_N"/>
</dbReference>
<dbReference type="PANTHER" id="PTHR10997:SF18">
    <property type="entry name" value="D-IMPORTIN 7_RANBP7"/>
    <property type="match status" value="1"/>
</dbReference>
<keyword evidence="6" id="KW-0653">Protein transport</keyword>
<keyword evidence="7" id="KW-0539">Nucleus</keyword>
<dbReference type="InterPro" id="IPR013713">
    <property type="entry name" value="XPO2_central"/>
</dbReference>
<dbReference type="GO" id="GO:0005829">
    <property type="term" value="C:cytosol"/>
    <property type="evidence" value="ECO:0007669"/>
    <property type="project" value="TreeGrafter"/>
</dbReference>
<comment type="similarity">
    <text evidence="3">Belongs to the importin beta family.</text>
</comment>
<dbReference type="Gene3D" id="1.25.10.10">
    <property type="entry name" value="Leucine-rich Repeat Variant"/>
    <property type="match status" value="1"/>
</dbReference>
<evidence type="ECO:0000256" key="8">
    <source>
        <dbReference type="SAM" id="MobiDB-lite"/>
    </source>
</evidence>
<name>A0A9N8DN34_9STRA</name>
<gene>
    <name evidence="10" type="ORF">SEMRO_252_G099510.1</name>
</gene>
<dbReference type="SMART" id="SM00913">
    <property type="entry name" value="IBN_N"/>
    <property type="match status" value="1"/>
</dbReference>
<evidence type="ECO:0000313" key="11">
    <source>
        <dbReference type="Proteomes" id="UP001153069"/>
    </source>
</evidence>
<feature type="region of interest" description="Disordered" evidence="8">
    <location>
        <begin position="931"/>
        <end position="953"/>
    </location>
</feature>
<protein>
    <submittedName>
        <fullName evidence="10">Importin beta-like SAD2</fullName>
    </submittedName>
</protein>
<organism evidence="10 11">
    <name type="scientific">Seminavis robusta</name>
    <dbReference type="NCBI Taxonomy" id="568900"/>
    <lineage>
        <taxon>Eukaryota</taxon>
        <taxon>Sar</taxon>
        <taxon>Stramenopiles</taxon>
        <taxon>Ochrophyta</taxon>
        <taxon>Bacillariophyta</taxon>
        <taxon>Bacillariophyceae</taxon>
        <taxon>Bacillariophycidae</taxon>
        <taxon>Naviculales</taxon>
        <taxon>Naviculaceae</taxon>
        <taxon>Seminavis</taxon>
    </lineage>
</organism>
<dbReference type="EMBL" id="CAICTM010000251">
    <property type="protein sequence ID" value="CAB9506043.1"/>
    <property type="molecule type" value="Genomic_DNA"/>
</dbReference>
<dbReference type="GO" id="GO:0006606">
    <property type="term" value="P:protein import into nucleus"/>
    <property type="evidence" value="ECO:0007669"/>
    <property type="project" value="TreeGrafter"/>
</dbReference>
<evidence type="ECO:0000256" key="7">
    <source>
        <dbReference type="ARBA" id="ARBA00023242"/>
    </source>
</evidence>
<reference evidence="10" key="1">
    <citation type="submission" date="2020-06" db="EMBL/GenBank/DDBJ databases">
        <authorList>
            <consortium name="Plant Systems Biology data submission"/>
        </authorList>
    </citation>
    <scope>NUCLEOTIDE SEQUENCE</scope>
    <source>
        <strain evidence="10">D6</strain>
    </source>
</reference>
<dbReference type="GO" id="GO:0031267">
    <property type="term" value="F:small GTPase binding"/>
    <property type="evidence" value="ECO:0007669"/>
    <property type="project" value="InterPro"/>
</dbReference>
<evidence type="ECO:0000256" key="6">
    <source>
        <dbReference type="ARBA" id="ARBA00022927"/>
    </source>
</evidence>
<evidence type="ECO:0000259" key="9">
    <source>
        <dbReference type="PROSITE" id="PS50166"/>
    </source>
</evidence>
<evidence type="ECO:0000256" key="5">
    <source>
        <dbReference type="ARBA" id="ARBA00022490"/>
    </source>
</evidence>
<evidence type="ECO:0000256" key="1">
    <source>
        <dbReference type="ARBA" id="ARBA00004123"/>
    </source>
</evidence>
<dbReference type="InterPro" id="IPR016024">
    <property type="entry name" value="ARM-type_fold"/>
</dbReference>
<dbReference type="PROSITE" id="PS50166">
    <property type="entry name" value="IMPORTIN_B_NT"/>
    <property type="match status" value="1"/>
</dbReference>
<dbReference type="GO" id="GO:0005635">
    <property type="term" value="C:nuclear envelope"/>
    <property type="evidence" value="ECO:0007669"/>
    <property type="project" value="TreeGrafter"/>
</dbReference>
<dbReference type="Pfam" id="PF03810">
    <property type="entry name" value="IBN_N"/>
    <property type="match status" value="1"/>
</dbReference>
<dbReference type="OrthoDB" id="760868at2759"/>
<dbReference type="SUPFAM" id="SSF48371">
    <property type="entry name" value="ARM repeat"/>
    <property type="match status" value="1"/>
</dbReference>
<accession>A0A9N8DN34</accession>
<dbReference type="Proteomes" id="UP001153069">
    <property type="component" value="Unassembled WGS sequence"/>
</dbReference>
<feature type="domain" description="Importin N-terminal" evidence="9">
    <location>
        <begin position="31"/>
        <end position="116"/>
    </location>
</feature>
<sequence>MATMVNMDNVEQLHVVLQQSFSPDANQRGPAEEAIRNLKNVPGSTALLLKVAGEKQVRYEVRQAAAIQLKNICRECWAERMNFSGLPMPSEGKKPVLLSNDDKAIVRRELVAALLDEPEKSVRDLFAETLHSILIHDFPDNWPDLIPQLLGTIQQAANQANQLRVHNALVALRKVCKRYEYKSKEQRGPLNEIVKQSFPLLLPLAQRLSQPEEHSLEAAMMLKQILKIFWSSTQFYLPGGDGENGASPALASPESMQPWFEVLQTALKKPLPEASTGLPPLNQPTTIEERNAWPWWKVKKWAVQIMSRLFSRYGIPSYADEDAKEFAKFFSQNVATQFLGPVCETLNLRPSGQFCTDRVVHLCLTYVDLAVELAATYRLLKPHLEFLLYQVCFPTMCLTQDDVAIFENDPHEFVHRQNSPLADFYDPRMSAITLVTDLVKHRGQDVTANLLGHMTEHLHRYSAAVPEAKNHIEKDGALLVFGSLAKFLLSKEKYANEIEGLLVTSVFPDFNSPVAFLRFRACWMVQQFHTCTWSDDGANRRSLTTLVLQRLSDPALPVQIEASKALRFLIEADGAGTDETLLPVLPQLLTEYFRIMNEIGNDEVVSALQVLLDKFGDHIEPHAVALVGQLSGAFHQYCSAGEDDDDDDAAMAAAQCLECIATVLKGICDKPSILKTLEPQLIPLVLKIMGNDGEYIEYLECALDILTFLTYFPEQVSPELWQCFPLIYNAFDQWAYDYLNMMVPCLQSYIHKNPDVFLTGSAQLPEGNASYIDLIVSMVAKTVTNDRASESESRYALSLFMSILHNCHGRVDAYIPYINEITLGKLGQQVNAEVPLTRISIYQVLGSALYYNPALELMELEKRGVTQQVLARWLKDTEHMDRWLPRKLTVLGLSAILALPTANIPQNVAPAIPQMIDTVVRLALALKEDAERGETGAEGDNGMEGANATDGGNSVEVVGDLDKGFDENEDVTNEVDEAYRKALQGVTSWDDDMAKFLLGSDWDEDAEDVDEDYTSPIDKVDELLFLNDTLQAAFQREPEIYQQIQAALPPQSVAACQKLFEAANSLRAQAAQQSSQQS</sequence>
<dbReference type="Pfam" id="PF25758">
    <property type="entry name" value="TPR_IPO11"/>
    <property type="match status" value="1"/>
</dbReference>
<dbReference type="PANTHER" id="PTHR10997">
    <property type="entry name" value="IMPORTIN-7, 8, 11"/>
    <property type="match status" value="1"/>
</dbReference>
<evidence type="ECO:0000313" key="10">
    <source>
        <dbReference type="EMBL" id="CAB9506043.1"/>
    </source>
</evidence>
<keyword evidence="5" id="KW-0963">Cytoplasm</keyword>
<evidence type="ECO:0000256" key="2">
    <source>
        <dbReference type="ARBA" id="ARBA00004496"/>
    </source>
</evidence>
<evidence type="ECO:0000256" key="3">
    <source>
        <dbReference type="ARBA" id="ARBA00007991"/>
    </source>
</evidence>
<dbReference type="InterPro" id="IPR058669">
    <property type="entry name" value="TPR_IPO7/11-like"/>
</dbReference>